<protein>
    <submittedName>
        <fullName evidence="1">Uncharacterized protein</fullName>
    </submittedName>
</protein>
<accession>A0AA48H9B5</accession>
<gene>
    <name evidence="1" type="ORF">MACH21_33470</name>
</gene>
<evidence type="ECO:0000313" key="2">
    <source>
        <dbReference type="Proteomes" id="UP001337723"/>
    </source>
</evidence>
<dbReference type="RefSeq" id="WP_338273250.1">
    <property type="nucleotide sequence ID" value="NZ_AP027266.1"/>
</dbReference>
<sequence>MSDILLTRVRFQGGRYEALLDAAGPPGLEAVHQGKIIAVAELSAEEGVPNRHRVMLDLPATVLGAGVQVITLRATGSGQVLDRITLLSGDALDEDIRAELALLRDELEMLKHAFRRHCADTAGR</sequence>
<dbReference type="KEGG" id="rmai:MACH21_33470"/>
<dbReference type="Proteomes" id="UP001337723">
    <property type="component" value="Chromosome"/>
</dbReference>
<dbReference type="AlphaFoldDB" id="A0AA48H9B5"/>
<evidence type="ECO:0000313" key="1">
    <source>
        <dbReference type="EMBL" id="BDW87170.1"/>
    </source>
</evidence>
<keyword evidence="2" id="KW-1185">Reference proteome</keyword>
<organism evidence="1 2">
    <name type="scientific">Roseicyclus marinus</name>
    <dbReference type="NCBI Taxonomy" id="2161673"/>
    <lineage>
        <taxon>Bacteria</taxon>
        <taxon>Pseudomonadati</taxon>
        <taxon>Pseudomonadota</taxon>
        <taxon>Alphaproteobacteria</taxon>
        <taxon>Rhodobacterales</taxon>
        <taxon>Roseobacteraceae</taxon>
        <taxon>Roseicyclus</taxon>
    </lineage>
</organism>
<name>A0AA48H9B5_9RHOB</name>
<reference evidence="1 2" key="1">
    <citation type="submission" date="2023-01" db="EMBL/GenBank/DDBJ databases">
        <title>Complete genome sequence of Roseicyclus marinus strain Dej080120_10.</title>
        <authorList>
            <person name="Ueki S."/>
            <person name="Maruyama F."/>
        </authorList>
    </citation>
    <scope>NUCLEOTIDE SEQUENCE [LARGE SCALE GENOMIC DNA]</scope>
    <source>
        <strain evidence="1 2">Dej080120_10</strain>
    </source>
</reference>
<dbReference type="EMBL" id="AP027266">
    <property type="protein sequence ID" value="BDW87170.1"/>
    <property type="molecule type" value="Genomic_DNA"/>
</dbReference>
<proteinExistence type="predicted"/>